<name>A0ABT8RDU3_9BACT</name>
<proteinExistence type="predicted"/>
<accession>A0ABT8RDU3</accession>
<feature type="transmembrane region" description="Helical" evidence="1">
    <location>
        <begin position="114"/>
        <end position="147"/>
    </location>
</feature>
<evidence type="ECO:0008006" key="4">
    <source>
        <dbReference type="Google" id="ProtNLM"/>
    </source>
</evidence>
<gene>
    <name evidence="2" type="ORF">Q0590_26515</name>
</gene>
<dbReference type="EMBL" id="JAUKPO010000023">
    <property type="protein sequence ID" value="MDO1449861.1"/>
    <property type="molecule type" value="Genomic_DNA"/>
</dbReference>
<reference evidence="2" key="1">
    <citation type="submission" date="2023-07" db="EMBL/GenBank/DDBJ databases">
        <title>The genome sequence of Rhodocytophaga aerolata KACC 12507.</title>
        <authorList>
            <person name="Zhang X."/>
        </authorList>
    </citation>
    <scope>NUCLEOTIDE SEQUENCE</scope>
    <source>
        <strain evidence="2">KACC 12507</strain>
    </source>
</reference>
<organism evidence="2 3">
    <name type="scientific">Rhodocytophaga aerolata</name>
    <dbReference type="NCBI Taxonomy" id="455078"/>
    <lineage>
        <taxon>Bacteria</taxon>
        <taxon>Pseudomonadati</taxon>
        <taxon>Bacteroidota</taxon>
        <taxon>Cytophagia</taxon>
        <taxon>Cytophagales</taxon>
        <taxon>Rhodocytophagaceae</taxon>
        <taxon>Rhodocytophaga</taxon>
    </lineage>
</organism>
<feature type="transmembrane region" description="Helical" evidence="1">
    <location>
        <begin position="60"/>
        <end position="79"/>
    </location>
</feature>
<evidence type="ECO:0000313" key="3">
    <source>
        <dbReference type="Proteomes" id="UP001168528"/>
    </source>
</evidence>
<keyword evidence="3" id="KW-1185">Reference proteome</keyword>
<feature type="transmembrane region" description="Helical" evidence="1">
    <location>
        <begin position="21"/>
        <end position="40"/>
    </location>
</feature>
<evidence type="ECO:0000313" key="2">
    <source>
        <dbReference type="EMBL" id="MDO1449861.1"/>
    </source>
</evidence>
<keyword evidence="1" id="KW-0812">Transmembrane</keyword>
<keyword evidence="1" id="KW-0472">Membrane</keyword>
<dbReference type="Proteomes" id="UP001168528">
    <property type="component" value="Unassembled WGS sequence"/>
</dbReference>
<keyword evidence="1" id="KW-1133">Transmembrane helix</keyword>
<sequence length="159" mass="18479">MSELKRTITDQRINPDKLYLLVNKLFKLFLALAVLIIFLYCFAPQYYMLLMPIESLNDPLINHTGIFLLFISLVWLLFAQIRIQIFFRSISQSDKVSATDYQYKWLYIHSKLMLSAGIALMLIGLFVTISNLFAIYLLLMALVAYFIQVKLADDPANRL</sequence>
<comment type="caution">
    <text evidence="2">The sequence shown here is derived from an EMBL/GenBank/DDBJ whole genome shotgun (WGS) entry which is preliminary data.</text>
</comment>
<protein>
    <recommendedName>
        <fullName evidence="4">DUF2975 domain-containing protein</fullName>
    </recommendedName>
</protein>
<evidence type="ECO:0000256" key="1">
    <source>
        <dbReference type="SAM" id="Phobius"/>
    </source>
</evidence>